<reference evidence="7" key="1">
    <citation type="submission" date="2024-07" db="EMBL/GenBank/DDBJ databases">
        <title>Complete genome sequence of Verrucomicrobiaceae bacterium NT6N.</title>
        <authorList>
            <person name="Huang C."/>
            <person name="Takami H."/>
            <person name="Hamasaki K."/>
        </authorList>
    </citation>
    <scope>NUCLEOTIDE SEQUENCE</scope>
    <source>
        <strain evidence="7">NT6N</strain>
    </source>
</reference>
<evidence type="ECO:0000256" key="3">
    <source>
        <dbReference type="ARBA" id="ARBA00022989"/>
    </source>
</evidence>
<name>A0AAT9FK13_9BACT</name>
<evidence type="ECO:0000256" key="5">
    <source>
        <dbReference type="SAM" id="MobiDB-lite"/>
    </source>
</evidence>
<evidence type="ECO:0000256" key="6">
    <source>
        <dbReference type="SAM" id="Phobius"/>
    </source>
</evidence>
<dbReference type="PANTHER" id="PTHR30168">
    <property type="entry name" value="PUTATIVE MEMBRANE PROTEIN YPFJ"/>
    <property type="match status" value="1"/>
</dbReference>
<keyword evidence="3 6" id="KW-1133">Transmembrane helix</keyword>
<keyword evidence="7" id="KW-0645">Protease</keyword>
<evidence type="ECO:0000256" key="4">
    <source>
        <dbReference type="ARBA" id="ARBA00023136"/>
    </source>
</evidence>
<keyword evidence="4 6" id="KW-0472">Membrane</keyword>
<sequence>MRWKGRKQSTNVEDRRGTTVRGGGGGPVAGGAIGSLLFALFRRGSGKTKLILIVGVIAACFMFKINPLSLFMSTPGGGSGQVVSNKNYKPSAKDQEMFEYLSTLKSDNEIIWKKILAAEGMQYRPAKMVIYREKTTTPGGIADARMGPFYLPANETVYIDPSFFRELEERFGAKGDFAQAYVIAHEVGHHIQKLLGLTDKVHSQQGRISKEEYNKLSVRLELQADFLAGVFAHHAQEKFNFLETGDIEEAMRCAEAIGDDRIQQQSQGHVQPDLFTHGTSAQRKRWFMRGYQSGRINDGNTFNVRYEDL</sequence>
<dbReference type="GO" id="GO:0016020">
    <property type="term" value="C:membrane"/>
    <property type="evidence" value="ECO:0007669"/>
    <property type="project" value="UniProtKB-SubCell"/>
</dbReference>
<proteinExistence type="predicted"/>
<evidence type="ECO:0000313" key="7">
    <source>
        <dbReference type="EMBL" id="BDS06313.1"/>
    </source>
</evidence>
<feature type="region of interest" description="Disordered" evidence="5">
    <location>
        <begin position="1"/>
        <end position="25"/>
    </location>
</feature>
<dbReference type="Pfam" id="PF04228">
    <property type="entry name" value="Zn_peptidase"/>
    <property type="match status" value="1"/>
</dbReference>
<comment type="subcellular location">
    <subcellularLocation>
        <location evidence="1">Membrane</location>
        <topology evidence="1">Single-pass membrane protein</topology>
    </subcellularLocation>
</comment>
<dbReference type="InterPro" id="IPR007343">
    <property type="entry name" value="Uncharacterised_pept_Zn_put"/>
</dbReference>
<evidence type="ECO:0000256" key="2">
    <source>
        <dbReference type="ARBA" id="ARBA00022692"/>
    </source>
</evidence>
<organism evidence="7">
    <name type="scientific">Oceaniferula spumae</name>
    <dbReference type="NCBI Taxonomy" id="2979115"/>
    <lineage>
        <taxon>Bacteria</taxon>
        <taxon>Pseudomonadati</taxon>
        <taxon>Verrucomicrobiota</taxon>
        <taxon>Verrucomicrobiia</taxon>
        <taxon>Verrucomicrobiales</taxon>
        <taxon>Verrucomicrobiaceae</taxon>
        <taxon>Oceaniferula</taxon>
    </lineage>
</organism>
<feature type="transmembrane region" description="Helical" evidence="6">
    <location>
        <begin position="50"/>
        <end position="72"/>
    </location>
</feature>
<protein>
    <submittedName>
        <fullName evidence="7">Metalloprotease</fullName>
    </submittedName>
</protein>
<dbReference type="KEGG" id="osu:NT6N_13530"/>
<dbReference type="GO" id="GO:0008237">
    <property type="term" value="F:metallopeptidase activity"/>
    <property type="evidence" value="ECO:0007669"/>
    <property type="project" value="UniProtKB-KW"/>
</dbReference>
<accession>A0AAT9FK13</accession>
<dbReference type="PANTHER" id="PTHR30168:SF0">
    <property type="entry name" value="INNER MEMBRANE PROTEIN"/>
    <property type="match status" value="1"/>
</dbReference>
<evidence type="ECO:0000256" key="1">
    <source>
        <dbReference type="ARBA" id="ARBA00004167"/>
    </source>
</evidence>
<gene>
    <name evidence="7" type="ORF">NT6N_13530</name>
</gene>
<keyword evidence="7" id="KW-0482">Metalloprotease</keyword>
<keyword evidence="7" id="KW-0378">Hydrolase</keyword>
<dbReference type="AlphaFoldDB" id="A0AAT9FK13"/>
<dbReference type="EMBL" id="AP026866">
    <property type="protein sequence ID" value="BDS06313.1"/>
    <property type="molecule type" value="Genomic_DNA"/>
</dbReference>
<keyword evidence="2 6" id="KW-0812">Transmembrane</keyword>